<dbReference type="AlphaFoldDB" id="A0AAJ4P917"/>
<dbReference type="InterPro" id="IPR000055">
    <property type="entry name" value="Restrct_endonuc_typeI_TRD"/>
</dbReference>
<evidence type="ECO:0000256" key="4">
    <source>
        <dbReference type="ARBA" id="ARBA00022691"/>
    </source>
</evidence>
<comment type="catalytic activity">
    <reaction evidence="6">
        <text>a 2'-deoxyadenosine in DNA + S-adenosyl-L-methionine = an N(6)-methyl-2'-deoxyadenosine in DNA + S-adenosyl-L-homocysteine + H(+)</text>
        <dbReference type="Rhea" id="RHEA:15197"/>
        <dbReference type="Rhea" id="RHEA-COMP:12418"/>
        <dbReference type="Rhea" id="RHEA-COMP:12419"/>
        <dbReference type="ChEBI" id="CHEBI:15378"/>
        <dbReference type="ChEBI" id="CHEBI:57856"/>
        <dbReference type="ChEBI" id="CHEBI:59789"/>
        <dbReference type="ChEBI" id="CHEBI:90615"/>
        <dbReference type="ChEBI" id="CHEBI:90616"/>
        <dbReference type="EC" id="2.1.1.72"/>
    </reaction>
</comment>
<dbReference type="Proteomes" id="UP000826802">
    <property type="component" value="Chromosome"/>
</dbReference>
<dbReference type="RefSeq" id="WP_219503620.1">
    <property type="nucleotide sequence ID" value="NZ_CP079981.1"/>
</dbReference>
<evidence type="ECO:0000256" key="6">
    <source>
        <dbReference type="ARBA" id="ARBA00047942"/>
    </source>
</evidence>
<evidence type="ECO:0000256" key="5">
    <source>
        <dbReference type="ARBA" id="ARBA00022747"/>
    </source>
</evidence>
<keyword evidence="5" id="KW-0680">Restriction system</keyword>
<feature type="domain" description="Type I restriction modification DNA specificity" evidence="7">
    <location>
        <begin position="350"/>
        <end position="512"/>
    </location>
</feature>
<dbReference type="Pfam" id="PF01420">
    <property type="entry name" value="Methylase_S"/>
    <property type="match status" value="1"/>
</dbReference>
<organism evidence="9 10">
    <name type="scientific">Macrococcoides bohemicum</name>
    <dbReference type="NCBI Taxonomy" id="1903056"/>
    <lineage>
        <taxon>Bacteria</taxon>
        <taxon>Bacillati</taxon>
        <taxon>Bacillota</taxon>
        <taxon>Bacilli</taxon>
        <taxon>Bacillales</taxon>
        <taxon>Staphylococcaceae</taxon>
        <taxon>Macrococcoides</taxon>
    </lineage>
</organism>
<evidence type="ECO:0000256" key="1">
    <source>
        <dbReference type="ARBA" id="ARBA00011900"/>
    </source>
</evidence>
<accession>A0AAJ4P917</accession>
<evidence type="ECO:0000256" key="2">
    <source>
        <dbReference type="ARBA" id="ARBA00022603"/>
    </source>
</evidence>
<keyword evidence="4" id="KW-0949">S-adenosyl-L-methionine</keyword>
<dbReference type="GO" id="GO:0009307">
    <property type="term" value="P:DNA restriction-modification system"/>
    <property type="evidence" value="ECO:0007669"/>
    <property type="project" value="UniProtKB-KW"/>
</dbReference>
<dbReference type="GO" id="GO:0009007">
    <property type="term" value="F:site-specific DNA-methyltransferase (adenine-specific) activity"/>
    <property type="evidence" value="ECO:0007669"/>
    <property type="project" value="UniProtKB-EC"/>
</dbReference>
<dbReference type="GO" id="GO:0003677">
    <property type="term" value="F:DNA binding"/>
    <property type="evidence" value="ECO:0007669"/>
    <property type="project" value="InterPro"/>
</dbReference>
<evidence type="ECO:0000259" key="7">
    <source>
        <dbReference type="Pfam" id="PF01420"/>
    </source>
</evidence>
<reference evidence="9 10" key="1">
    <citation type="submission" date="2021-07" db="EMBL/GenBank/DDBJ databases">
        <title>Prevalence and characterization of methicillin-resistant Macrococcus spp. in food producing animals and meat in Switzerland in 2019.</title>
        <authorList>
            <person name="Keller J.E."/>
            <person name="Schwendener S."/>
            <person name="Neuenschwander J."/>
            <person name="Overesch G."/>
            <person name="Perreten V."/>
        </authorList>
    </citation>
    <scope>NUCLEOTIDE SEQUENCE [LARGE SCALE GENOMIC DNA]</scope>
    <source>
        <strain evidence="9 10">19Msa0936</strain>
    </source>
</reference>
<keyword evidence="2 9" id="KW-0489">Methyltransferase</keyword>
<dbReference type="PANTHER" id="PTHR42933:SF3">
    <property type="entry name" value="TYPE I RESTRICTION ENZYME MJAVIII METHYLASE SUBUNIT"/>
    <property type="match status" value="1"/>
</dbReference>
<dbReference type="InterPro" id="IPR003356">
    <property type="entry name" value="DNA_methylase_A-5"/>
</dbReference>
<proteinExistence type="predicted"/>
<dbReference type="CDD" id="cd02440">
    <property type="entry name" value="AdoMet_MTases"/>
    <property type="match status" value="1"/>
</dbReference>
<protein>
    <recommendedName>
        <fullName evidence="1">site-specific DNA-methyltransferase (adenine-specific)</fullName>
        <ecNumber evidence="1">2.1.1.72</ecNumber>
    </recommendedName>
</protein>
<evidence type="ECO:0000256" key="3">
    <source>
        <dbReference type="ARBA" id="ARBA00022679"/>
    </source>
</evidence>
<dbReference type="PANTHER" id="PTHR42933">
    <property type="entry name" value="SLR6095 PROTEIN"/>
    <property type="match status" value="1"/>
</dbReference>
<evidence type="ECO:0000313" key="9">
    <source>
        <dbReference type="EMBL" id="QYA42872.1"/>
    </source>
</evidence>
<keyword evidence="3" id="KW-0808">Transferase</keyword>
<dbReference type="GO" id="GO:0032259">
    <property type="term" value="P:methylation"/>
    <property type="evidence" value="ECO:0007669"/>
    <property type="project" value="UniProtKB-KW"/>
</dbReference>
<dbReference type="EMBL" id="CP079981">
    <property type="protein sequence ID" value="QYA42872.1"/>
    <property type="molecule type" value="Genomic_DNA"/>
</dbReference>
<gene>
    <name evidence="9" type="ORF">KYI11_02785</name>
</gene>
<feature type="domain" description="DNA methylase adenine-specific" evidence="8">
    <location>
        <begin position="90"/>
        <end position="343"/>
    </location>
</feature>
<dbReference type="InterPro" id="IPR051537">
    <property type="entry name" value="DNA_Adenine_Mtase"/>
</dbReference>
<dbReference type="Pfam" id="PF02384">
    <property type="entry name" value="N6_Mtase"/>
    <property type="match status" value="1"/>
</dbReference>
<dbReference type="GO" id="GO:0008170">
    <property type="term" value="F:N-methyltransferase activity"/>
    <property type="evidence" value="ECO:0007669"/>
    <property type="project" value="InterPro"/>
</dbReference>
<name>A0AAJ4P917_9STAP</name>
<sequence length="545" mass="62665">MEKSQKAFQILDLLRGSVTIDCYLFAEMINEKLENGTFNSSKFLRGSIDFIKLDNMLNDLSNEEIESLFFIILSNDRFNDSFIFPEGEKLVIEIIKRINVPTNSVLDIGSGYGSFINNLYQAKIGEAYYGEEINSNAYFISKVLFKLRNIDNVSIKNHDALLNWEDNNKYDIVYCNMPFLGNAPNNIKDVFNQIKKYPLPRVRNSDWYFNFRVIDSMKEDGIGFTIVRNGALNGNRDEDIRNYFVENKKIKAVIKLPSNLLDYTAIPTNLLIFTNENNEEVKFIDASNKFVSLNRRKNGFSDENINDIIDSLFNENEIAKSIHIDEIKKEVYDLSPELYLNNYEDKLINPIKLSDLATIIRGRNINKNELDQDLAKPQGGFLLNIGDFQDSLIMKCKQSVSNELIEQNQKILIQHKDILLIGRGPVIKVAMADKELVEQNVIVSSNITIIRATKEKINPYYLFAYLNSEIGLVMLNRISTGTVMNSVSNKKLNELLIPILSLDEQMDIAEEMNVSLSDYRRILKNLEKYNERLPLIFNKFSEGGE</sequence>
<dbReference type="EC" id="2.1.1.72" evidence="1"/>
<evidence type="ECO:0000259" key="8">
    <source>
        <dbReference type="Pfam" id="PF02384"/>
    </source>
</evidence>
<keyword evidence="10" id="KW-1185">Reference proteome</keyword>
<evidence type="ECO:0000313" key="10">
    <source>
        <dbReference type="Proteomes" id="UP000826802"/>
    </source>
</evidence>